<reference evidence="3" key="3">
    <citation type="submission" date="2015-04" db="UniProtKB">
        <authorList>
            <consortium name="EnsemblPlants"/>
        </authorList>
    </citation>
    <scope>IDENTIFICATION</scope>
</reference>
<accession>A0A0D9XJL6</accession>
<dbReference type="PANTHER" id="PTHR12197">
    <property type="entry name" value="HISTONE-LYSINE N-METHYLTRANSFERASE SMYD"/>
    <property type="match status" value="1"/>
</dbReference>
<reference evidence="4" key="2">
    <citation type="submission" date="2013-12" db="EMBL/GenBank/DDBJ databases">
        <authorList>
            <person name="Yu Y."/>
            <person name="Lee S."/>
            <person name="de Baynast K."/>
            <person name="Wissotski M."/>
            <person name="Liu L."/>
            <person name="Talag J."/>
            <person name="Goicoechea J."/>
            <person name="Angelova A."/>
            <person name="Jetty R."/>
            <person name="Kudrna D."/>
            <person name="Golser W."/>
            <person name="Rivera L."/>
            <person name="Zhang J."/>
            <person name="Wing R."/>
        </authorList>
    </citation>
    <scope>NUCLEOTIDE SEQUENCE</scope>
</reference>
<dbReference type="HOGENOM" id="CLU_058310_0_0_1"/>
<evidence type="ECO:0000313" key="3">
    <source>
        <dbReference type="EnsemblPlants" id="LPERR10G06950.1"/>
    </source>
</evidence>
<dbReference type="Pfam" id="PF00856">
    <property type="entry name" value="SET"/>
    <property type="match status" value="1"/>
</dbReference>
<name>A0A0D9XJL6_9ORYZ</name>
<organism evidence="3 4">
    <name type="scientific">Leersia perrieri</name>
    <dbReference type="NCBI Taxonomy" id="77586"/>
    <lineage>
        <taxon>Eukaryota</taxon>
        <taxon>Viridiplantae</taxon>
        <taxon>Streptophyta</taxon>
        <taxon>Embryophyta</taxon>
        <taxon>Tracheophyta</taxon>
        <taxon>Spermatophyta</taxon>
        <taxon>Magnoliopsida</taxon>
        <taxon>Liliopsida</taxon>
        <taxon>Poales</taxon>
        <taxon>Poaceae</taxon>
        <taxon>BOP clade</taxon>
        <taxon>Oryzoideae</taxon>
        <taxon>Oryzeae</taxon>
        <taxon>Oryzinae</taxon>
        <taxon>Leersia</taxon>
    </lineage>
</organism>
<dbReference type="Gene3D" id="1.10.220.160">
    <property type="match status" value="1"/>
</dbReference>
<dbReference type="SUPFAM" id="SSF82199">
    <property type="entry name" value="SET domain"/>
    <property type="match status" value="1"/>
</dbReference>
<keyword evidence="4" id="KW-1185">Reference proteome</keyword>
<dbReference type="InterPro" id="IPR050869">
    <property type="entry name" value="H3K4_H4K5_MeTrfase"/>
</dbReference>
<dbReference type="CDD" id="cd20071">
    <property type="entry name" value="SET_SMYD"/>
    <property type="match status" value="1"/>
</dbReference>
<proteinExistence type="predicted"/>
<dbReference type="GO" id="GO:0005634">
    <property type="term" value="C:nucleus"/>
    <property type="evidence" value="ECO:0007669"/>
    <property type="project" value="TreeGrafter"/>
</dbReference>
<dbReference type="Gramene" id="LPERR10G06950.1">
    <property type="protein sequence ID" value="LPERR10G06950.1"/>
    <property type="gene ID" value="LPERR10G06950"/>
</dbReference>
<reference evidence="3 4" key="1">
    <citation type="submission" date="2012-08" db="EMBL/GenBank/DDBJ databases">
        <title>Oryza genome evolution.</title>
        <authorList>
            <person name="Wing R.A."/>
        </authorList>
    </citation>
    <scope>NUCLEOTIDE SEQUENCE</scope>
</reference>
<feature type="compositionally biased region" description="Polar residues" evidence="1">
    <location>
        <begin position="50"/>
        <end position="61"/>
    </location>
</feature>
<evidence type="ECO:0000259" key="2">
    <source>
        <dbReference type="PROSITE" id="PS50280"/>
    </source>
</evidence>
<sequence length="364" mass="39987">MPSPLLQATAARSRPPHQLLVPTVADRESPPPDSGQVAGWRQPGGRRAGNDSTAEISSSRGSMFRRLLSTAAAARRPPPIRVALTESSGRGVFATRPIAAGELLHSAQPLVSHPSRSLLHEVCYSCLRRRNGGSGGDGDDSSGSCYFCGDACREHAKGFRNIEKNADWSLFDEHCSSRGLKYPYMVKRLACMVISGAVSADCLDILQPAHLHQGTLTEMEEEFELLDDIFRKAGFQEEVTTFLTREWYINVLARIRINAFRIELVATSYEDLLSSAVALVACDAAVGNAVYMLPSFYNHDCDPNTHIVWLETADARLKALCDIEEGEELRICYIDASMDVDARQKILADGFGFQCRCLRCLSGD</sequence>
<dbReference type="Gene3D" id="2.170.270.10">
    <property type="entry name" value="SET domain"/>
    <property type="match status" value="1"/>
</dbReference>
<dbReference type="STRING" id="77586.A0A0D9XJL6"/>
<dbReference type="PROSITE" id="PS50280">
    <property type="entry name" value="SET"/>
    <property type="match status" value="1"/>
</dbReference>
<protein>
    <recommendedName>
        <fullName evidence="2">SET domain-containing protein</fullName>
    </recommendedName>
</protein>
<dbReference type="Gene3D" id="6.10.140.2220">
    <property type="match status" value="1"/>
</dbReference>
<dbReference type="EnsemblPlants" id="LPERR10G06950.1">
    <property type="protein sequence ID" value="LPERR10G06950.1"/>
    <property type="gene ID" value="LPERR10G06950"/>
</dbReference>
<dbReference type="InterPro" id="IPR046341">
    <property type="entry name" value="SET_dom_sf"/>
</dbReference>
<feature type="region of interest" description="Disordered" evidence="1">
    <location>
        <begin position="1"/>
        <end position="61"/>
    </location>
</feature>
<dbReference type="eggNOG" id="KOG2084">
    <property type="taxonomic scope" value="Eukaryota"/>
</dbReference>
<dbReference type="PANTHER" id="PTHR12197:SF298">
    <property type="entry name" value="HISTONE-LYSINE N-METHYLTRANSFERASE ATXR4"/>
    <property type="match status" value="1"/>
</dbReference>
<dbReference type="InterPro" id="IPR001214">
    <property type="entry name" value="SET_dom"/>
</dbReference>
<dbReference type="SMART" id="SM00317">
    <property type="entry name" value="SET"/>
    <property type="match status" value="1"/>
</dbReference>
<dbReference type="AlphaFoldDB" id="A0A0D9XJL6"/>
<evidence type="ECO:0000256" key="1">
    <source>
        <dbReference type="SAM" id="MobiDB-lite"/>
    </source>
</evidence>
<dbReference type="Proteomes" id="UP000032180">
    <property type="component" value="Chromosome 10"/>
</dbReference>
<feature type="domain" description="SET" evidence="2">
    <location>
        <begin position="78"/>
        <end position="334"/>
    </location>
</feature>
<evidence type="ECO:0000313" key="4">
    <source>
        <dbReference type="Proteomes" id="UP000032180"/>
    </source>
</evidence>